<feature type="region of interest" description="Disordered" evidence="3">
    <location>
        <begin position="222"/>
        <end position="243"/>
    </location>
</feature>
<dbReference type="InterPro" id="IPR004087">
    <property type="entry name" value="KH_dom"/>
</dbReference>
<dbReference type="InterPro" id="IPR036612">
    <property type="entry name" value="KH_dom_type_1_sf"/>
</dbReference>
<feature type="region of interest" description="Disordered" evidence="3">
    <location>
        <begin position="264"/>
        <end position="293"/>
    </location>
</feature>
<evidence type="ECO:0000256" key="2">
    <source>
        <dbReference type="PROSITE-ProRule" id="PRU00117"/>
    </source>
</evidence>
<feature type="domain" description="K Homology" evidence="4">
    <location>
        <begin position="98"/>
        <end position="170"/>
    </location>
</feature>
<proteinExistence type="predicted"/>
<evidence type="ECO:0000256" key="1">
    <source>
        <dbReference type="ARBA" id="ARBA00022737"/>
    </source>
</evidence>
<feature type="compositionally biased region" description="Gly residues" evidence="3">
    <location>
        <begin position="382"/>
        <end position="425"/>
    </location>
</feature>
<feature type="compositionally biased region" description="Low complexity" evidence="3">
    <location>
        <begin position="171"/>
        <end position="183"/>
    </location>
</feature>
<dbReference type="Pfam" id="PF00013">
    <property type="entry name" value="KH_1"/>
    <property type="match status" value="3"/>
</dbReference>
<dbReference type="GO" id="GO:0003723">
    <property type="term" value="F:RNA binding"/>
    <property type="evidence" value="ECO:0007669"/>
    <property type="project" value="UniProtKB-UniRule"/>
</dbReference>
<name>A0A4V1IRF9_9FUNG</name>
<accession>A0A4V1IRF9</accession>
<feature type="compositionally biased region" description="Gly residues" evidence="3">
    <location>
        <begin position="457"/>
        <end position="470"/>
    </location>
</feature>
<protein>
    <recommendedName>
        <fullName evidence="4">K Homology domain-containing protein</fullName>
    </recommendedName>
</protein>
<feature type="region of interest" description="Disordered" evidence="3">
    <location>
        <begin position="358"/>
        <end position="547"/>
    </location>
</feature>
<dbReference type="OrthoDB" id="5204190at2759"/>
<feature type="region of interest" description="Disordered" evidence="3">
    <location>
        <begin position="1"/>
        <end position="104"/>
    </location>
</feature>
<feature type="compositionally biased region" description="Low complexity" evidence="3">
    <location>
        <begin position="362"/>
        <end position="381"/>
    </location>
</feature>
<reference evidence="6" key="1">
    <citation type="journal article" date="2018" name="Nat. Microbiol.">
        <title>Leveraging single-cell genomics to expand the fungal tree of life.</title>
        <authorList>
            <person name="Ahrendt S.R."/>
            <person name="Quandt C.A."/>
            <person name="Ciobanu D."/>
            <person name="Clum A."/>
            <person name="Salamov A."/>
            <person name="Andreopoulos B."/>
            <person name="Cheng J.F."/>
            <person name="Woyke T."/>
            <person name="Pelin A."/>
            <person name="Henrissat B."/>
            <person name="Reynolds N.K."/>
            <person name="Benny G.L."/>
            <person name="Smith M.E."/>
            <person name="James T.Y."/>
            <person name="Grigoriev I.V."/>
        </authorList>
    </citation>
    <scope>NUCLEOTIDE SEQUENCE [LARGE SCALE GENOMIC DNA]</scope>
</reference>
<gene>
    <name evidence="5" type="ORF">BDK51DRAFT_31703</name>
</gene>
<feature type="compositionally biased region" description="Polar residues" evidence="3">
    <location>
        <begin position="498"/>
        <end position="513"/>
    </location>
</feature>
<evidence type="ECO:0000313" key="6">
    <source>
        <dbReference type="Proteomes" id="UP000269721"/>
    </source>
</evidence>
<keyword evidence="6" id="KW-1185">Reference proteome</keyword>
<evidence type="ECO:0000313" key="5">
    <source>
        <dbReference type="EMBL" id="RKO89917.1"/>
    </source>
</evidence>
<dbReference type="Proteomes" id="UP000269721">
    <property type="component" value="Unassembled WGS sequence"/>
</dbReference>
<feature type="region of interest" description="Disordered" evidence="3">
    <location>
        <begin position="169"/>
        <end position="193"/>
    </location>
</feature>
<feature type="compositionally biased region" description="Low complexity" evidence="3">
    <location>
        <begin position="427"/>
        <end position="454"/>
    </location>
</feature>
<dbReference type="PANTHER" id="PTHR10288">
    <property type="entry name" value="KH DOMAIN CONTAINING RNA BINDING PROTEIN"/>
    <property type="match status" value="1"/>
</dbReference>
<dbReference type="EMBL" id="KZ995818">
    <property type="protein sequence ID" value="RKO89917.1"/>
    <property type="molecule type" value="Genomic_DNA"/>
</dbReference>
<feature type="compositionally biased region" description="Pro residues" evidence="3">
    <location>
        <begin position="15"/>
        <end position="25"/>
    </location>
</feature>
<evidence type="ECO:0000256" key="3">
    <source>
        <dbReference type="SAM" id="MobiDB-lite"/>
    </source>
</evidence>
<feature type="region of interest" description="Disordered" evidence="3">
    <location>
        <begin position="575"/>
        <end position="597"/>
    </location>
</feature>
<dbReference type="Gene3D" id="3.30.1370.10">
    <property type="entry name" value="K Homology domain, type 1"/>
    <property type="match status" value="3"/>
</dbReference>
<dbReference type="CDD" id="cd00105">
    <property type="entry name" value="KH-I"/>
    <property type="match status" value="2"/>
</dbReference>
<evidence type="ECO:0000259" key="4">
    <source>
        <dbReference type="SMART" id="SM00322"/>
    </source>
</evidence>
<dbReference type="SUPFAM" id="SSF54791">
    <property type="entry name" value="Eukaryotic type KH-domain (KH-domain type I)"/>
    <property type="match status" value="3"/>
</dbReference>
<keyword evidence="2" id="KW-0694">RNA-binding</keyword>
<feature type="compositionally biased region" description="Gly residues" evidence="3">
    <location>
        <begin position="272"/>
        <end position="290"/>
    </location>
</feature>
<feature type="compositionally biased region" description="Basic and acidic residues" evidence="3">
    <location>
        <begin position="36"/>
        <end position="63"/>
    </location>
</feature>
<feature type="domain" description="K Homology" evidence="4">
    <location>
        <begin position="287"/>
        <end position="357"/>
    </location>
</feature>
<keyword evidence="1" id="KW-0677">Repeat</keyword>
<sequence length="597" mass="61668">MFTKPLPAAESATPALPPYSSPAPKRPYSSEEDDRGDFKRRDHDRDDRKDDDRGRSRGDDDGYGRGSAPSSRPRYGLGHAGAPSSSHYGPGGGNSDEPKISYEKTIPNNMAGLVIGRGGETLKRVERDCNVRIQFSSVNERDREADRTSTIIGSKKDVDRACEMIDDLMKSSSSSSGPPQRSFPGPPPPPPGSVTITMAVPSMKVGLVIGRGGEMIGSLQERSGAKIAVTPDSQSDRDANTRNVNLTGSDQAVQIARSLIEDLVNTPPPGRFEGGGGGGGGNRFQPGGGSESIMVPNEKVGLIIGRGGEVIKGLQNEFGTRISVEPAPDPMGNRKVTITGSPDATIQCKEAVMERINQRPMWRGNDGPPDRGGPWNAPGRGAFQGGGFQGGAGRGGYNGPPGPRDGGYQNGGPGPRGFGGGGPRDGGPPYRDGGPPPREGGFPPRDGSFPPRDVGGPRDGGFPGTGGPGPYGGPGPQGPDASRDAMHPPGGGPPPPGTQSAYGNWPQHPQQQPAPYGVGAPGTADPAAAQQWDPSATGEGAPGYNYYDQAAGQAYDPQAYAAWAAQWQAYYASTGGAVESSQGSIVDPGSASASESK</sequence>
<dbReference type="SMART" id="SM00322">
    <property type="entry name" value="KH"/>
    <property type="match status" value="3"/>
</dbReference>
<dbReference type="PROSITE" id="PS50084">
    <property type="entry name" value="KH_TYPE_1"/>
    <property type="match status" value="3"/>
</dbReference>
<dbReference type="AlphaFoldDB" id="A0A4V1IRF9"/>
<organism evidence="5 6">
    <name type="scientific">Blyttiomyces helicus</name>
    <dbReference type="NCBI Taxonomy" id="388810"/>
    <lineage>
        <taxon>Eukaryota</taxon>
        <taxon>Fungi</taxon>
        <taxon>Fungi incertae sedis</taxon>
        <taxon>Chytridiomycota</taxon>
        <taxon>Chytridiomycota incertae sedis</taxon>
        <taxon>Chytridiomycetes</taxon>
        <taxon>Chytridiomycetes incertae sedis</taxon>
        <taxon>Blyttiomyces</taxon>
    </lineage>
</organism>
<feature type="domain" description="K Homology" evidence="4">
    <location>
        <begin position="192"/>
        <end position="265"/>
    </location>
</feature>
<dbReference type="InterPro" id="IPR004088">
    <property type="entry name" value="KH_dom_type_1"/>
</dbReference>